<evidence type="ECO:0000256" key="3">
    <source>
        <dbReference type="ARBA" id="ARBA00023274"/>
    </source>
</evidence>
<comment type="caution">
    <text evidence="6">The sequence shown here is derived from an EMBL/GenBank/DDBJ whole genome shotgun (WGS) entry which is preliminary data.</text>
</comment>
<dbReference type="InterPro" id="IPR020939">
    <property type="entry name" value="Ribosomal_bL34_CS"/>
</dbReference>
<dbReference type="GO" id="GO:0006412">
    <property type="term" value="P:translation"/>
    <property type="evidence" value="ECO:0007669"/>
    <property type="project" value="UniProtKB-UniRule"/>
</dbReference>
<dbReference type="GO" id="GO:0003735">
    <property type="term" value="F:structural constituent of ribosome"/>
    <property type="evidence" value="ECO:0007669"/>
    <property type="project" value="InterPro"/>
</dbReference>
<dbReference type="InterPro" id="IPR000271">
    <property type="entry name" value="Ribosomal_bL34"/>
</dbReference>
<comment type="similarity">
    <text evidence="1 5">Belongs to the bacterial ribosomal protein bL34 family.</text>
</comment>
<dbReference type="GO" id="GO:0005840">
    <property type="term" value="C:ribosome"/>
    <property type="evidence" value="ECO:0007669"/>
    <property type="project" value="UniProtKB-KW"/>
</dbReference>
<organism evidence="6 7">
    <name type="scientific">candidate division WS6 bacterium GW2011_GWC1_36_11</name>
    <dbReference type="NCBI Taxonomy" id="1619090"/>
    <lineage>
        <taxon>Bacteria</taxon>
        <taxon>Candidatus Dojkabacteria</taxon>
    </lineage>
</organism>
<keyword evidence="2 5" id="KW-0689">Ribosomal protein</keyword>
<evidence type="ECO:0000256" key="2">
    <source>
        <dbReference type="ARBA" id="ARBA00022980"/>
    </source>
</evidence>
<dbReference type="PANTHER" id="PTHR14503">
    <property type="entry name" value="MITOCHONDRIAL RIBOSOMAL PROTEIN 34 FAMILY MEMBER"/>
    <property type="match status" value="1"/>
</dbReference>
<sequence>MKRTYQPKNVKRIRKFGFMARNATPDGRNVLKRRKAKGRVRLTASEEYKTLRKKHTKSIR</sequence>
<evidence type="ECO:0000256" key="5">
    <source>
        <dbReference type="HAMAP-Rule" id="MF_00391"/>
    </source>
</evidence>
<protein>
    <recommendedName>
        <fullName evidence="4 5">Large ribosomal subunit protein bL34</fullName>
    </recommendedName>
</protein>
<reference evidence="6 7" key="1">
    <citation type="journal article" date="2015" name="Nature">
        <title>rRNA introns, odd ribosomes, and small enigmatic genomes across a large radiation of phyla.</title>
        <authorList>
            <person name="Brown C.T."/>
            <person name="Hug L.A."/>
            <person name="Thomas B.C."/>
            <person name="Sharon I."/>
            <person name="Castelle C.J."/>
            <person name="Singh A."/>
            <person name="Wilkins M.J."/>
            <person name="Williams K.H."/>
            <person name="Banfield J.F."/>
        </authorList>
    </citation>
    <scope>NUCLEOTIDE SEQUENCE [LARGE SCALE GENOMIC DNA]</scope>
</reference>
<dbReference type="Proteomes" id="UP000034140">
    <property type="component" value="Unassembled WGS sequence"/>
</dbReference>
<keyword evidence="3 5" id="KW-0687">Ribonucleoprotein</keyword>
<name>A0A0G0DDZ8_9BACT</name>
<evidence type="ECO:0000313" key="7">
    <source>
        <dbReference type="Proteomes" id="UP000034140"/>
    </source>
</evidence>
<dbReference type="NCBIfam" id="TIGR01030">
    <property type="entry name" value="rpmH_bact"/>
    <property type="match status" value="1"/>
</dbReference>
<proteinExistence type="inferred from homology"/>
<evidence type="ECO:0000313" key="6">
    <source>
        <dbReference type="EMBL" id="KKP91648.1"/>
    </source>
</evidence>
<gene>
    <name evidence="5" type="primary">rpmH</name>
    <name evidence="6" type="ORF">UR96_C0030G0003</name>
</gene>
<evidence type="ECO:0000256" key="1">
    <source>
        <dbReference type="ARBA" id="ARBA00010111"/>
    </source>
</evidence>
<evidence type="ECO:0000256" key="4">
    <source>
        <dbReference type="ARBA" id="ARBA00035177"/>
    </source>
</evidence>
<dbReference type="EMBL" id="LBRE01000030">
    <property type="protein sequence ID" value="KKP91648.1"/>
    <property type="molecule type" value="Genomic_DNA"/>
</dbReference>
<dbReference type="FunFam" id="1.10.287.3980:FF:000001">
    <property type="entry name" value="Mitochondrial ribosomal protein L34"/>
    <property type="match status" value="1"/>
</dbReference>
<dbReference type="Gene3D" id="1.10.287.3980">
    <property type="match status" value="1"/>
</dbReference>
<dbReference type="HAMAP" id="MF_00391">
    <property type="entry name" value="Ribosomal_bL34"/>
    <property type="match status" value="1"/>
</dbReference>
<dbReference type="Pfam" id="PF00468">
    <property type="entry name" value="Ribosomal_L34"/>
    <property type="match status" value="1"/>
</dbReference>
<dbReference type="PANTHER" id="PTHR14503:SF4">
    <property type="entry name" value="LARGE RIBOSOMAL SUBUNIT PROTEIN BL34M"/>
    <property type="match status" value="1"/>
</dbReference>
<dbReference type="PROSITE" id="PS00784">
    <property type="entry name" value="RIBOSOMAL_L34"/>
    <property type="match status" value="1"/>
</dbReference>
<dbReference type="AlphaFoldDB" id="A0A0G0DDZ8"/>
<dbReference type="GO" id="GO:1990904">
    <property type="term" value="C:ribonucleoprotein complex"/>
    <property type="evidence" value="ECO:0007669"/>
    <property type="project" value="UniProtKB-KW"/>
</dbReference>
<accession>A0A0G0DDZ8</accession>